<dbReference type="AlphaFoldDB" id="A0A151GN29"/>
<gene>
    <name evidence="3" type="ORF">DCS_05533</name>
</gene>
<feature type="chain" id="PRO_5007580751" description="Heat Labile Enterotoxin Type Iib" evidence="2">
    <location>
        <begin position="28"/>
        <end position="722"/>
    </location>
</feature>
<dbReference type="InParanoid" id="A0A151GN29"/>
<dbReference type="EMBL" id="LAYC01000002">
    <property type="protein sequence ID" value="KYK58517.1"/>
    <property type="molecule type" value="Genomic_DNA"/>
</dbReference>
<feature type="region of interest" description="Disordered" evidence="1">
    <location>
        <begin position="292"/>
        <end position="317"/>
    </location>
</feature>
<accession>A0A151GN29</accession>
<keyword evidence="2" id="KW-0732">Signal</keyword>
<keyword evidence="4" id="KW-1185">Reference proteome</keyword>
<evidence type="ECO:0000256" key="1">
    <source>
        <dbReference type="SAM" id="MobiDB-lite"/>
    </source>
</evidence>
<dbReference type="GeneID" id="63718176"/>
<proteinExistence type="predicted"/>
<organism evidence="3 4">
    <name type="scientific">Drechmeria coniospora</name>
    <name type="common">Nematophagous fungus</name>
    <name type="synonym">Meria coniospora</name>
    <dbReference type="NCBI Taxonomy" id="98403"/>
    <lineage>
        <taxon>Eukaryota</taxon>
        <taxon>Fungi</taxon>
        <taxon>Dikarya</taxon>
        <taxon>Ascomycota</taxon>
        <taxon>Pezizomycotina</taxon>
        <taxon>Sordariomycetes</taxon>
        <taxon>Hypocreomycetidae</taxon>
        <taxon>Hypocreales</taxon>
        <taxon>Ophiocordycipitaceae</taxon>
        <taxon>Drechmeria</taxon>
    </lineage>
</organism>
<reference evidence="3 4" key="1">
    <citation type="journal article" date="2016" name="Sci. Rep.">
        <title>Insights into Adaptations to a Near-Obligate Nematode Endoparasitic Lifestyle from the Finished Genome of Drechmeria coniospora.</title>
        <authorList>
            <person name="Zhang L."/>
            <person name="Zhou Z."/>
            <person name="Guo Q."/>
            <person name="Fokkens L."/>
            <person name="Miskei M."/>
            <person name="Pocsi I."/>
            <person name="Zhang W."/>
            <person name="Chen M."/>
            <person name="Wang L."/>
            <person name="Sun Y."/>
            <person name="Donzelli B.G."/>
            <person name="Gibson D.M."/>
            <person name="Nelson D.R."/>
            <person name="Luo J.G."/>
            <person name="Rep M."/>
            <person name="Liu H."/>
            <person name="Yang S."/>
            <person name="Wang J."/>
            <person name="Krasnoff S.B."/>
            <person name="Xu Y."/>
            <person name="Molnar I."/>
            <person name="Lin M."/>
        </authorList>
    </citation>
    <scope>NUCLEOTIDE SEQUENCE [LARGE SCALE GENOMIC DNA]</scope>
    <source>
        <strain evidence="3 4">ARSEF 6962</strain>
    </source>
</reference>
<name>A0A151GN29_DRECN</name>
<evidence type="ECO:0000256" key="2">
    <source>
        <dbReference type="SAM" id="SignalP"/>
    </source>
</evidence>
<feature type="signal peptide" evidence="2">
    <location>
        <begin position="1"/>
        <end position="27"/>
    </location>
</feature>
<dbReference type="STRING" id="98403.A0A151GN29"/>
<comment type="caution">
    <text evidence="3">The sequence shown here is derived from an EMBL/GenBank/DDBJ whole genome shotgun (WGS) entry which is preliminary data.</text>
</comment>
<dbReference type="RefSeq" id="XP_040657869.1">
    <property type="nucleotide sequence ID" value="XM_040802836.1"/>
</dbReference>
<feature type="region of interest" description="Disordered" evidence="1">
    <location>
        <begin position="352"/>
        <end position="374"/>
    </location>
</feature>
<evidence type="ECO:0000313" key="3">
    <source>
        <dbReference type="EMBL" id="KYK58517.1"/>
    </source>
</evidence>
<sequence>MDSTGTARFRLLSLLVLVVALCQASRAGVVGGQFNYDRLPKYQPAEALYADVGVITLDRDAYERGAVHFTSRATIPVGVVDKEDFLKKIAVEFQYCSEEYFEVLKTAERQGQPTSQAARSLFRTPNAPAVVSAFHDGRADDSIVYLASSQKGGHKASDAVRGHPELMAECATHGFKGKCAEFSAIEEFLKVDEGGLLKYKNLENFGGKAIMVATKHHSYTGSIEILPACTGGAAPLNRALTLETSKRTRGCVHTLDAYGIKQLADEPGTVYRLQADRKTVLKCSEANESACKDSYRDEVPEGEVTQPTEGKEGAKESENVWKKEWEHFKDDSSSTQEQMEVERLMGKEATMDNEREGNRPMEMEAKSSKSTDDHALESMAEWQAESYFRSTMEQRGYEKVLKDMGPIYDKLRVGFDRGSIPRITRIKSMAGKISLLAPEMAIIGLPFFALNIKNTFTNPNSTGWDKAAAVTDIVPFLGCFVHMVADIKHEQEKQAEPIKTMKVAAGTALCILDNFLPISMIYDMGKSLPSLVGSESKCQQGAGGFEANRDIAWDVETGDIVARIRSDAVFNDVNRIFQSHQVSTIFRACQRAGDLQASLHLTQAMGNETSLTKSDVEMTLAEQVDRETEENKELVKKAVLARILNSTLSASLDFNAKFIGQYKAECDGMRLSDIFMFGFDISGHVAARQRFIDWLELQKPLPPDLQQNRIEGAVNEVIMRLP</sequence>
<dbReference type="Proteomes" id="UP000076580">
    <property type="component" value="Chromosome 02"/>
</dbReference>
<dbReference type="Gene3D" id="1.10.490.40">
    <property type="entry name" value="Diphtheria toxin, translocation domain"/>
    <property type="match status" value="1"/>
</dbReference>
<evidence type="ECO:0000313" key="4">
    <source>
        <dbReference type="Proteomes" id="UP000076580"/>
    </source>
</evidence>
<evidence type="ECO:0008006" key="5">
    <source>
        <dbReference type="Google" id="ProtNLM"/>
    </source>
</evidence>
<protein>
    <recommendedName>
        <fullName evidence="5">Heat Labile Enterotoxin Type Iib</fullName>
    </recommendedName>
</protein>